<keyword evidence="4 5" id="KW-0788">Thiol protease</keyword>
<dbReference type="PROSITE" id="PS50203">
    <property type="entry name" value="CALPAIN_CAT"/>
    <property type="match status" value="1"/>
</dbReference>
<feature type="compositionally biased region" description="Basic and acidic residues" evidence="6">
    <location>
        <begin position="78"/>
        <end position="87"/>
    </location>
</feature>
<keyword evidence="2 5" id="KW-0645">Protease</keyword>
<evidence type="ECO:0000256" key="5">
    <source>
        <dbReference type="PROSITE-ProRule" id="PRU00239"/>
    </source>
</evidence>
<comment type="caution">
    <text evidence="8">The sequence shown here is derived from an EMBL/GenBank/DDBJ whole genome shotgun (WGS) entry which is preliminary data.</text>
</comment>
<comment type="similarity">
    <text evidence="1">Belongs to the peptidase C2 family.</text>
</comment>
<dbReference type="PROSITE" id="PS00139">
    <property type="entry name" value="THIOL_PROTEASE_CYS"/>
    <property type="match status" value="1"/>
</dbReference>
<dbReference type="Proteomes" id="UP000824166">
    <property type="component" value="Unassembled WGS sequence"/>
</dbReference>
<keyword evidence="9" id="KW-1185">Reference proteome</keyword>
<accession>A0ABS6I9R9</accession>
<reference evidence="8 9" key="1">
    <citation type="submission" date="2021-06" db="EMBL/GenBank/DDBJ databases">
        <authorList>
            <person name="Jeong J.W."/>
        </authorList>
    </citation>
    <scope>NUCLEOTIDE SEQUENCE [LARGE SCALE GENOMIC DNA]</scope>
    <source>
        <strain evidence="8 9">MMS21-TAE1-1</strain>
    </source>
</reference>
<evidence type="ECO:0000256" key="4">
    <source>
        <dbReference type="ARBA" id="ARBA00022807"/>
    </source>
</evidence>
<evidence type="ECO:0000313" key="8">
    <source>
        <dbReference type="EMBL" id="MBU8868458.1"/>
    </source>
</evidence>
<feature type="domain" description="Calpain catalytic" evidence="7">
    <location>
        <begin position="132"/>
        <end position="333"/>
    </location>
</feature>
<keyword evidence="3 5" id="KW-0378">Hydrolase</keyword>
<dbReference type="Pfam" id="PF00648">
    <property type="entry name" value="Peptidase_C2"/>
    <property type="match status" value="1"/>
</dbReference>
<evidence type="ECO:0000259" key="7">
    <source>
        <dbReference type="PROSITE" id="PS50203"/>
    </source>
</evidence>
<feature type="active site" evidence="5">
    <location>
        <position position="321"/>
    </location>
</feature>
<dbReference type="PANTHER" id="PTHR10183:SF379">
    <property type="entry name" value="CALPAIN-5"/>
    <property type="match status" value="1"/>
</dbReference>
<evidence type="ECO:0000256" key="3">
    <source>
        <dbReference type="ARBA" id="ARBA00022801"/>
    </source>
</evidence>
<feature type="active site" evidence="5">
    <location>
        <position position="300"/>
    </location>
</feature>
<dbReference type="PANTHER" id="PTHR10183">
    <property type="entry name" value="CALPAIN"/>
    <property type="match status" value="1"/>
</dbReference>
<organism evidence="8 9">
    <name type="scientific">Paenarthrobacter aromaticivorans</name>
    <dbReference type="NCBI Taxonomy" id="2849150"/>
    <lineage>
        <taxon>Bacteria</taxon>
        <taxon>Bacillati</taxon>
        <taxon>Actinomycetota</taxon>
        <taxon>Actinomycetes</taxon>
        <taxon>Micrococcales</taxon>
        <taxon>Micrococcaceae</taxon>
        <taxon>Paenarthrobacter</taxon>
    </lineage>
</organism>
<protein>
    <recommendedName>
        <fullName evidence="7">Calpain catalytic domain-containing protein</fullName>
    </recommendedName>
</protein>
<evidence type="ECO:0000256" key="2">
    <source>
        <dbReference type="ARBA" id="ARBA00022670"/>
    </source>
</evidence>
<feature type="active site" evidence="5">
    <location>
        <position position="143"/>
    </location>
</feature>
<evidence type="ECO:0000256" key="6">
    <source>
        <dbReference type="SAM" id="MobiDB-lite"/>
    </source>
</evidence>
<evidence type="ECO:0000313" key="9">
    <source>
        <dbReference type="Proteomes" id="UP000824166"/>
    </source>
</evidence>
<gene>
    <name evidence="8" type="ORF">KSW38_19370</name>
</gene>
<sequence length="359" mass="38951">MPGFYGADIDQLRALAKTMSRHSEKMSTLSLELGQLISSAPWDGRDAVMFRTTWESEHRPMLKLISGELQSQANELSRNADEQDKTSSEGTRSGDAGKQDSNPPGDPGPLDPNTSDVDVPGDVRKDPDAGDPADIHQGQIGDCWLLAGIGSVAQTLEREGKLDEFLASHMRPVGDPPTHWVVTLYEDGKPVEVTVEAKSTEGGVRGADGQPNWLSIYERAAAEHRGGSYDDIDGGFSNDAMELMTGQSADKDGELDLEEIEDKLADGQAVSVGTQDVKDDDFDWFWEPDEVSRTDVVPNHAYIVVDVKTNDDGEKVVVLANPWGPAGGELNGEQKAGTLELTEDEYKENFDSVYSVGVK</sequence>
<dbReference type="EMBL" id="JAHOPC010000014">
    <property type="protein sequence ID" value="MBU8868458.1"/>
    <property type="molecule type" value="Genomic_DNA"/>
</dbReference>
<evidence type="ECO:0000256" key="1">
    <source>
        <dbReference type="ARBA" id="ARBA00007623"/>
    </source>
</evidence>
<dbReference type="InterPro" id="IPR022684">
    <property type="entry name" value="Calpain_cysteine_protease"/>
</dbReference>
<dbReference type="InterPro" id="IPR001300">
    <property type="entry name" value="Peptidase_C2_calpain_cat"/>
</dbReference>
<dbReference type="InterPro" id="IPR000169">
    <property type="entry name" value="Pept_cys_AS"/>
</dbReference>
<proteinExistence type="inferred from homology"/>
<dbReference type="RefSeq" id="WP_216926575.1">
    <property type="nucleotide sequence ID" value="NZ_JAHOPC010000014.1"/>
</dbReference>
<name>A0ABS6I9R9_9MICC</name>
<feature type="region of interest" description="Disordered" evidence="6">
    <location>
        <begin position="72"/>
        <end position="136"/>
    </location>
</feature>